<dbReference type="InterPro" id="IPR020449">
    <property type="entry name" value="Tscrpt_reg_AraC-type_HTH"/>
</dbReference>
<evidence type="ECO:0000256" key="3">
    <source>
        <dbReference type="ARBA" id="ARBA00023163"/>
    </source>
</evidence>
<dbReference type="Pfam" id="PF12833">
    <property type="entry name" value="HTH_18"/>
    <property type="match status" value="1"/>
</dbReference>
<organism evidence="8 9">
    <name type="scientific">Novibacillus thermophilus</name>
    <dbReference type="NCBI Taxonomy" id="1471761"/>
    <lineage>
        <taxon>Bacteria</taxon>
        <taxon>Bacillati</taxon>
        <taxon>Bacillota</taxon>
        <taxon>Bacilli</taxon>
        <taxon>Bacillales</taxon>
        <taxon>Thermoactinomycetaceae</taxon>
        <taxon>Novibacillus</taxon>
    </lineage>
</organism>
<dbReference type="OrthoDB" id="342399at2"/>
<dbReference type="GO" id="GO:0043565">
    <property type="term" value="F:sequence-specific DNA binding"/>
    <property type="evidence" value="ECO:0007669"/>
    <property type="project" value="InterPro"/>
</dbReference>
<dbReference type="PANTHER" id="PTHR43280:SF10">
    <property type="entry name" value="REGULATORY PROTEIN POCR"/>
    <property type="match status" value="1"/>
</dbReference>
<dbReference type="SMART" id="SM00448">
    <property type="entry name" value="REC"/>
    <property type="match status" value="1"/>
</dbReference>
<keyword evidence="3" id="KW-0804">Transcription</keyword>
<keyword evidence="4" id="KW-0597">Phosphoprotein</keyword>
<dbReference type="InterPro" id="IPR018060">
    <property type="entry name" value="HTH_AraC"/>
</dbReference>
<dbReference type="PROSITE" id="PS50110">
    <property type="entry name" value="RESPONSE_REGULATORY"/>
    <property type="match status" value="1"/>
</dbReference>
<evidence type="ECO:0000259" key="7">
    <source>
        <dbReference type="PROSITE" id="PS50110"/>
    </source>
</evidence>
<keyword evidence="1" id="KW-0805">Transcription regulation</keyword>
<evidence type="ECO:0000256" key="2">
    <source>
        <dbReference type="ARBA" id="ARBA00023125"/>
    </source>
</evidence>
<dbReference type="EMBL" id="CP019699">
    <property type="protein sequence ID" value="AQS56118.1"/>
    <property type="molecule type" value="Genomic_DNA"/>
</dbReference>
<dbReference type="GO" id="GO:0003700">
    <property type="term" value="F:DNA-binding transcription factor activity"/>
    <property type="evidence" value="ECO:0007669"/>
    <property type="project" value="InterPro"/>
</dbReference>
<dbReference type="PROSITE" id="PS00041">
    <property type="entry name" value="HTH_ARAC_FAMILY_1"/>
    <property type="match status" value="1"/>
</dbReference>
<evidence type="ECO:0008006" key="10">
    <source>
        <dbReference type="Google" id="ProtNLM"/>
    </source>
</evidence>
<feature type="modified residue" description="4-aspartylphosphate" evidence="4">
    <location>
        <position position="55"/>
    </location>
</feature>
<feature type="domain" description="HTH araC/xylS-type" evidence="6">
    <location>
        <begin position="436"/>
        <end position="534"/>
    </location>
</feature>
<dbReference type="InterPro" id="IPR011006">
    <property type="entry name" value="CheY-like_superfamily"/>
</dbReference>
<accession>A0A1U9K7W0</accession>
<dbReference type="SUPFAM" id="SSF52172">
    <property type="entry name" value="CheY-like"/>
    <property type="match status" value="1"/>
</dbReference>
<dbReference type="InterPro" id="IPR018062">
    <property type="entry name" value="HTH_AraC-typ_CS"/>
</dbReference>
<name>A0A1U9K7W0_9BACL</name>
<dbReference type="RefSeq" id="WP_077719978.1">
    <property type="nucleotide sequence ID" value="NZ_CP019699.1"/>
</dbReference>
<dbReference type="SUPFAM" id="SSF46689">
    <property type="entry name" value="Homeodomain-like"/>
    <property type="match status" value="2"/>
</dbReference>
<dbReference type="PROSITE" id="PS01124">
    <property type="entry name" value="HTH_ARAC_FAMILY_2"/>
    <property type="match status" value="1"/>
</dbReference>
<feature type="domain" description="Response regulatory" evidence="7">
    <location>
        <begin position="3"/>
        <end position="120"/>
    </location>
</feature>
<dbReference type="KEGG" id="ntr:B0W44_10405"/>
<evidence type="ECO:0000313" key="8">
    <source>
        <dbReference type="EMBL" id="AQS56118.1"/>
    </source>
</evidence>
<dbReference type="GO" id="GO:0000160">
    <property type="term" value="P:phosphorelay signal transduction system"/>
    <property type="evidence" value="ECO:0007669"/>
    <property type="project" value="InterPro"/>
</dbReference>
<dbReference type="CDD" id="cd17536">
    <property type="entry name" value="REC_YesN-like"/>
    <property type="match status" value="1"/>
</dbReference>
<evidence type="ECO:0000256" key="5">
    <source>
        <dbReference type="SAM" id="Coils"/>
    </source>
</evidence>
<proteinExistence type="predicted"/>
<dbReference type="STRING" id="1471761.B0W44_10405"/>
<dbReference type="Pfam" id="PF00072">
    <property type="entry name" value="Response_reg"/>
    <property type="match status" value="1"/>
</dbReference>
<protein>
    <recommendedName>
        <fullName evidence="10">DNA-binding response regulator</fullName>
    </recommendedName>
</protein>
<gene>
    <name evidence="8" type="ORF">B0W44_10405</name>
</gene>
<evidence type="ECO:0000256" key="1">
    <source>
        <dbReference type="ARBA" id="ARBA00023015"/>
    </source>
</evidence>
<dbReference type="PANTHER" id="PTHR43280">
    <property type="entry name" value="ARAC-FAMILY TRANSCRIPTIONAL REGULATOR"/>
    <property type="match status" value="1"/>
</dbReference>
<dbReference type="Gene3D" id="3.40.50.2300">
    <property type="match status" value="1"/>
</dbReference>
<dbReference type="InterPro" id="IPR001789">
    <property type="entry name" value="Sig_transdc_resp-reg_receiver"/>
</dbReference>
<dbReference type="InterPro" id="IPR009057">
    <property type="entry name" value="Homeodomain-like_sf"/>
</dbReference>
<evidence type="ECO:0000313" key="9">
    <source>
        <dbReference type="Proteomes" id="UP000188603"/>
    </source>
</evidence>
<feature type="coiled-coil region" evidence="5">
    <location>
        <begin position="110"/>
        <end position="150"/>
    </location>
</feature>
<evidence type="ECO:0000259" key="6">
    <source>
        <dbReference type="PROSITE" id="PS01124"/>
    </source>
</evidence>
<dbReference type="PRINTS" id="PR00032">
    <property type="entry name" value="HTHARAC"/>
</dbReference>
<reference evidence="8 9" key="1">
    <citation type="journal article" date="2015" name="Int. J. Syst. Evol. Microbiol.">
        <title>Novibacillus thermophilus gen. nov., sp. nov., a Gram-staining-negative and moderately thermophilic member of the family Thermoactinomycetaceae.</title>
        <authorList>
            <person name="Yang G."/>
            <person name="Chen J."/>
            <person name="Zhou S."/>
        </authorList>
    </citation>
    <scope>NUCLEOTIDE SEQUENCE [LARGE SCALE GENOMIC DNA]</scope>
    <source>
        <strain evidence="8 9">SG-1</strain>
    </source>
</reference>
<dbReference type="SMART" id="SM00342">
    <property type="entry name" value="HTH_ARAC"/>
    <property type="match status" value="1"/>
</dbReference>
<dbReference type="Proteomes" id="UP000188603">
    <property type="component" value="Chromosome"/>
</dbReference>
<sequence length="538" mass="63073">MYNVMLVDDDYPVLELLSETVEWEKLGLRLQSVHENGASALSHALKEMPDILITDIGMPEMNGIELTKKLKQRKPNLQVAILSCHSEFTFAQQALRLNVQEYILKDTLDLDDLRDVLLSIRESLEKEREADAVKLNLQRIVERNKELSREEFVRKTVHQPIYDETKWYAEARTFGLQLESTAYFPVLCFIHHYRSEKQRFSSEDTLQFAVANVIREMLHKHFPQAVYFYYGINESFILFPYHFDLKTSDYDKAADSMKHIQSALRRSLGVSMSFIVGEVCCDPNSFKQELADLLFNTQQRFYVQPDAIEQKRNREQGKDGLFYWYDQAVMELRELFVKKDKRQVAKTVTGWIKFMGEECFPPEAVKGWVLKLLLDIKVELKDLHLFHSSYTTDTLHREIFEIGSLSELKDWLISYLESSLTHTGEHFGKIRRREILDACHYVVMNLDKKISLEEIAGHLYLNPSYFSRLFKKEVGETFVEYVTKTKMKRAKELLDVTSDSVGEVAQRLGYDNQSYFIKLFKDHVGVTPMEYRIRHKNV</sequence>
<keyword evidence="5" id="KW-0175">Coiled coil</keyword>
<dbReference type="Gene3D" id="1.10.10.60">
    <property type="entry name" value="Homeodomain-like"/>
    <property type="match status" value="2"/>
</dbReference>
<evidence type="ECO:0000256" key="4">
    <source>
        <dbReference type="PROSITE-ProRule" id="PRU00169"/>
    </source>
</evidence>
<dbReference type="AlphaFoldDB" id="A0A1U9K7W0"/>
<keyword evidence="9" id="KW-1185">Reference proteome</keyword>
<keyword evidence="2" id="KW-0238">DNA-binding</keyword>